<feature type="region of interest" description="Disordered" evidence="1">
    <location>
        <begin position="73"/>
        <end position="146"/>
    </location>
</feature>
<feature type="compositionally biased region" description="Low complexity" evidence="1">
    <location>
        <begin position="98"/>
        <end position="109"/>
    </location>
</feature>
<accession>A0ABD1GEI6</accession>
<gene>
    <name evidence="2" type="ORF">AAHA92_26615</name>
</gene>
<feature type="compositionally biased region" description="Polar residues" evidence="1">
    <location>
        <begin position="86"/>
        <end position="97"/>
    </location>
</feature>
<name>A0ABD1GEI6_SALDI</name>
<dbReference type="AlphaFoldDB" id="A0ABD1GEI6"/>
<evidence type="ECO:0000313" key="3">
    <source>
        <dbReference type="Proteomes" id="UP001567538"/>
    </source>
</evidence>
<keyword evidence="3" id="KW-1185">Reference proteome</keyword>
<reference evidence="2 3" key="1">
    <citation type="submission" date="2024-06" db="EMBL/GenBank/DDBJ databases">
        <title>A chromosome level genome sequence of Diviner's sage (Salvia divinorum).</title>
        <authorList>
            <person name="Ford S.A."/>
            <person name="Ro D.-K."/>
            <person name="Ness R.W."/>
            <person name="Phillips M.A."/>
        </authorList>
    </citation>
    <scope>NUCLEOTIDE SEQUENCE [LARGE SCALE GENOMIC DNA]</scope>
    <source>
        <strain evidence="2">SAF-2024a</strain>
        <tissue evidence="2">Leaf</tissue>
    </source>
</reference>
<evidence type="ECO:0000313" key="2">
    <source>
        <dbReference type="EMBL" id="KAL1542533.1"/>
    </source>
</evidence>
<comment type="caution">
    <text evidence="2">The sequence shown here is derived from an EMBL/GenBank/DDBJ whole genome shotgun (WGS) entry which is preliminary data.</text>
</comment>
<organism evidence="2 3">
    <name type="scientific">Salvia divinorum</name>
    <name type="common">Maria pastora</name>
    <name type="synonym">Diviner's sage</name>
    <dbReference type="NCBI Taxonomy" id="28513"/>
    <lineage>
        <taxon>Eukaryota</taxon>
        <taxon>Viridiplantae</taxon>
        <taxon>Streptophyta</taxon>
        <taxon>Embryophyta</taxon>
        <taxon>Tracheophyta</taxon>
        <taxon>Spermatophyta</taxon>
        <taxon>Magnoliopsida</taxon>
        <taxon>eudicotyledons</taxon>
        <taxon>Gunneridae</taxon>
        <taxon>Pentapetalae</taxon>
        <taxon>asterids</taxon>
        <taxon>lamiids</taxon>
        <taxon>Lamiales</taxon>
        <taxon>Lamiaceae</taxon>
        <taxon>Nepetoideae</taxon>
        <taxon>Mentheae</taxon>
        <taxon>Salviinae</taxon>
        <taxon>Salvia</taxon>
        <taxon>Salvia subgen. Calosphace</taxon>
    </lineage>
</organism>
<protein>
    <submittedName>
        <fullName evidence="2">Late blight resistance protein R1B-12</fullName>
    </submittedName>
</protein>
<evidence type="ECO:0000256" key="1">
    <source>
        <dbReference type="SAM" id="MobiDB-lite"/>
    </source>
</evidence>
<dbReference type="EMBL" id="JBEAFC010000009">
    <property type="protein sequence ID" value="KAL1542533.1"/>
    <property type="molecule type" value="Genomic_DNA"/>
</dbReference>
<proteinExistence type="predicted"/>
<feature type="compositionally biased region" description="Basic residues" evidence="1">
    <location>
        <begin position="128"/>
        <end position="139"/>
    </location>
</feature>
<sequence length="146" mass="15987">MLDRPASLYGPNSLYENEHFVEIEMEDCNPLALACATKLQPRGFTRLLVTAASSFYEKPTTFRCNRYGGNFAAAEQSSDSDHDRTSTPTASDVSNAHSSTTGTGERGSSAVEGDPTIKSPAGNSKEKTRPRRKITRPARYKYSSSR</sequence>
<dbReference type="Proteomes" id="UP001567538">
    <property type="component" value="Unassembled WGS sequence"/>
</dbReference>